<name>A0A6L2J2G8_TANCI</name>
<dbReference type="PROSITE" id="PS50994">
    <property type="entry name" value="INTEGRASE"/>
    <property type="match status" value="1"/>
</dbReference>
<dbReference type="Pfam" id="PF00665">
    <property type="entry name" value="rve"/>
    <property type="match status" value="1"/>
</dbReference>
<keyword evidence="3" id="KW-0548">Nucleotidyltransferase</keyword>
<dbReference type="Gene3D" id="3.30.70.270">
    <property type="match status" value="1"/>
</dbReference>
<gene>
    <name evidence="3" type="ORF">Tci_002940</name>
</gene>
<feature type="compositionally biased region" description="Polar residues" evidence="1">
    <location>
        <begin position="1"/>
        <end position="11"/>
    </location>
</feature>
<sequence>MSTRSTSSNLFSPVRDPGSLIRRRNLGEPSSLFDFREVMSIPHNNQGPPPTVPPPQNNNGPPPMVRPNGPAPDLRSMEELCQPSINRRGGPIASIPIQAMDFGLRHHMIQQQNGVSDDSLRLSLFPYSLTHHDTAWYDRLLRNSIHTFDDMMRKFLLKYFPPSMVTKLRNEIMKFRQDPNESLFEAWECYKLSIDRCPNHNMLLVTQIDTFYNGLMLRHQDTINAATEGTFMQKTPEECYDLIENMTAHHNHQDTTTIRDDTFRTISSTTTTESLGSLLSNTVANPRGDVKAITTRSGVAYDGPTIPPTSSLPKEVERKTEATKDKVQTTSTENALLHMLKFASTFKSLLRKFYFRTDFVVVDYDVDPRVPLIIGRPFFRTARALIDVHGEELTLRVNDETITFKVGHTSRYSRNYYDESVKQINVLDVACEVYAQEVLGFSDSSTSGNPTPSDPIIASSSPSFTPFEGGDFILEAIETFLRTSDELSNLDEDYYDTGGDILYLEKLLNEDPSSNFPPMKNDDLKQVDVTMTKPSIEEPPKLELKDLSSHLEYAFYKEPKNYPQNAKRCEDTNLVLNWEKCHFTVKEGIVLGHKISKSGTEVDRAKIDVIAKLPHPTSVKGVRIFLVHARAENLAADHLSRLEYPHEGGLEKKEINETFPFETLGIISSHSDSSTPMGIDFMGPFPSSRGNKYILMAVDYLSKWVEEKALPTNDARVVVKNSKSLYARFGTPRAIISDRSTHFCNDQFAKVMLKYGVTHCLSTAYHPQTSRQVEVSNRGLKRILERTVGKNRASWSDKLDDALWAFHTAFKTPIECTLYKLVYGKACHLPIKLEHKAYWALKHCNFDLKTAVDHQKIQLNELNELRDQAYENSLIYKEKTKKIHDSKIKNRVFNVGDRVLLFNSRLKIFSGKLKTRWTRPFTIAQVFPYGTVGLIQTDGPNFKVNGHRLKHYFEGDIPPMVVLDL</sequence>
<proteinExistence type="predicted"/>
<accession>A0A6L2J2G8</accession>
<dbReference type="InterPro" id="IPR005162">
    <property type="entry name" value="Retrotrans_gag_dom"/>
</dbReference>
<dbReference type="InterPro" id="IPR036397">
    <property type="entry name" value="RNaseH_sf"/>
</dbReference>
<dbReference type="Pfam" id="PF03732">
    <property type="entry name" value="Retrotrans_gag"/>
    <property type="match status" value="1"/>
</dbReference>
<dbReference type="InterPro" id="IPR052160">
    <property type="entry name" value="Gypsy_RT_Integrase-like"/>
</dbReference>
<evidence type="ECO:0000259" key="2">
    <source>
        <dbReference type="PROSITE" id="PS50994"/>
    </source>
</evidence>
<feature type="compositionally biased region" description="Pro residues" evidence="1">
    <location>
        <begin position="47"/>
        <end position="65"/>
    </location>
</feature>
<dbReference type="InterPro" id="IPR021109">
    <property type="entry name" value="Peptidase_aspartic_dom_sf"/>
</dbReference>
<protein>
    <submittedName>
        <fullName evidence="3">Reverse transcriptase domain-containing protein</fullName>
    </submittedName>
</protein>
<dbReference type="Gene3D" id="2.40.70.10">
    <property type="entry name" value="Acid Proteases"/>
    <property type="match status" value="1"/>
</dbReference>
<dbReference type="GO" id="GO:0003964">
    <property type="term" value="F:RNA-directed DNA polymerase activity"/>
    <property type="evidence" value="ECO:0007669"/>
    <property type="project" value="UniProtKB-KW"/>
</dbReference>
<dbReference type="PANTHER" id="PTHR47266">
    <property type="entry name" value="ENDONUCLEASE-RELATED"/>
    <property type="match status" value="1"/>
</dbReference>
<feature type="region of interest" description="Disordered" evidence="1">
    <location>
        <begin position="1"/>
        <end position="27"/>
    </location>
</feature>
<dbReference type="InterPro" id="IPR043128">
    <property type="entry name" value="Rev_trsase/Diguanyl_cyclase"/>
</dbReference>
<feature type="domain" description="Integrase catalytic" evidence="2">
    <location>
        <begin position="656"/>
        <end position="838"/>
    </location>
</feature>
<evidence type="ECO:0000256" key="1">
    <source>
        <dbReference type="SAM" id="MobiDB-lite"/>
    </source>
</evidence>
<dbReference type="EMBL" id="BKCJ010000205">
    <property type="protein sequence ID" value="GEU30962.1"/>
    <property type="molecule type" value="Genomic_DNA"/>
</dbReference>
<comment type="caution">
    <text evidence="3">The sequence shown here is derived from an EMBL/GenBank/DDBJ whole genome shotgun (WGS) entry which is preliminary data.</text>
</comment>
<dbReference type="GO" id="GO:0015074">
    <property type="term" value="P:DNA integration"/>
    <property type="evidence" value="ECO:0007669"/>
    <property type="project" value="InterPro"/>
</dbReference>
<evidence type="ECO:0000313" key="3">
    <source>
        <dbReference type="EMBL" id="GEU30962.1"/>
    </source>
</evidence>
<reference evidence="3" key="1">
    <citation type="journal article" date="2019" name="Sci. Rep.">
        <title>Draft genome of Tanacetum cinerariifolium, the natural source of mosquito coil.</title>
        <authorList>
            <person name="Yamashiro T."/>
            <person name="Shiraishi A."/>
            <person name="Satake H."/>
            <person name="Nakayama K."/>
        </authorList>
    </citation>
    <scope>NUCLEOTIDE SEQUENCE</scope>
</reference>
<keyword evidence="3" id="KW-0808">Transferase</keyword>
<dbReference type="SUPFAM" id="SSF56672">
    <property type="entry name" value="DNA/RNA polymerases"/>
    <property type="match status" value="1"/>
</dbReference>
<dbReference type="InterPro" id="IPR043502">
    <property type="entry name" value="DNA/RNA_pol_sf"/>
</dbReference>
<dbReference type="GO" id="GO:0003676">
    <property type="term" value="F:nucleic acid binding"/>
    <property type="evidence" value="ECO:0007669"/>
    <property type="project" value="InterPro"/>
</dbReference>
<dbReference type="InterPro" id="IPR012337">
    <property type="entry name" value="RNaseH-like_sf"/>
</dbReference>
<keyword evidence="3" id="KW-0695">RNA-directed DNA polymerase</keyword>
<dbReference type="SUPFAM" id="SSF53098">
    <property type="entry name" value="Ribonuclease H-like"/>
    <property type="match status" value="1"/>
</dbReference>
<dbReference type="InterPro" id="IPR001584">
    <property type="entry name" value="Integrase_cat-core"/>
</dbReference>
<dbReference type="Gene3D" id="3.30.420.10">
    <property type="entry name" value="Ribonuclease H-like superfamily/Ribonuclease H"/>
    <property type="match status" value="1"/>
</dbReference>
<feature type="region of interest" description="Disordered" evidence="1">
    <location>
        <begin position="40"/>
        <end position="76"/>
    </location>
</feature>
<organism evidence="3">
    <name type="scientific">Tanacetum cinerariifolium</name>
    <name type="common">Dalmatian daisy</name>
    <name type="synonym">Chrysanthemum cinerariifolium</name>
    <dbReference type="NCBI Taxonomy" id="118510"/>
    <lineage>
        <taxon>Eukaryota</taxon>
        <taxon>Viridiplantae</taxon>
        <taxon>Streptophyta</taxon>
        <taxon>Embryophyta</taxon>
        <taxon>Tracheophyta</taxon>
        <taxon>Spermatophyta</taxon>
        <taxon>Magnoliopsida</taxon>
        <taxon>eudicotyledons</taxon>
        <taxon>Gunneridae</taxon>
        <taxon>Pentapetalae</taxon>
        <taxon>asterids</taxon>
        <taxon>campanulids</taxon>
        <taxon>Asterales</taxon>
        <taxon>Asteraceae</taxon>
        <taxon>Asteroideae</taxon>
        <taxon>Anthemideae</taxon>
        <taxon>Anthemidinae</taxon>
        <taxon>Tanacetum</taxon>
    </lineage>
</organism>
<dbReference type="AlphaFoldDB" id="A0A6L2J2G8"/>